<keyword evidence="10" id="KW-1185">Reference proteome</keyword>
<dbReference type="GeneID" id="37001402"/>
<dbReference type="Proteomes" id="UP000244406">
    <property type="component" value="Unassembled WGS sequence"/>
</dbReference>
<proteinExistence type="predicted"/>
<keyword evidence="6" id="KW-0819">tRNA processing</keyword>
<evidence type="ECO:0000313" key="10">
    <source>
        <dbReference type="Proteomes" id="UP000244406"/>
    </source>
</evidence>
<dbReference type="GO" id="GO:0005739">
    <property type="term" value="C:mitochondrion"/>
    <property type="evidence" value="ECO:0007669"/>
    <property type="project" value="TreeGrafter"/>
</dbReference>
<evidence type="ECO:0000259" key="8">
    <source>
        <dbReference type="Pfam" id="PF08704"/>
    </source>
</evidence>
<dbReference type="PANTHER" id="PTHR12133">
    <property type="entry name" value="TRNA (ADENINE(58)-N(1))-METHYLTRANSFERASE"/>
    <property type="match status" value="1"/>
</dbReference>
<dbReference type="SUPFAM" id="SSF53335">
    <property type="entry name" value="S-adenosyl-L-methionine-dependent methyltransferases"/>
    <property type="match status" value="1"/>
</dbReference>
<name>A0A2V1ALB7_9ASCO</name>
<keyword evidence="3" id="KW-0489">Methyltransferase</keyword>
<dbReference type="PROSITE" id="PS51620">
    <property type="entry name" value="SAM_TRM61"/>
    <property type="match status" value="1"/>
</dbReference>
<keyword evidence="4" id="KW-0808">Transferase</keyword>
<dbReference type="InterPro" id="IPR049470">
    <property type="entry name" value="TRM61_C"/>
</dbReference>
<feature type="domain" description="tRNA (adenine(58)-N(1))-methyltransferase catalytic subunit TRM61 C-terminal" evidence="8">
    <location>
        <begin position="89"/>
        <end position="255"/>
    </location>
</feature>
<comment type="caution">
    <text evidence="9">The sequence shown here is derived from an EMBL/GenBank/DDBJ whole genome shotgun (WGS) entry which is preliminary data.</text>
</comment>
<dbReference type="Gene3D" id="3.40.50.150">
    <property type="entry name" value="Vaccinia Virus protein VP39"/>
    <property type="match status" value="1"/>
</dbReference>
<dbReference type="InterPro" id="IPR014816">
    <property type="entry name" value="tRNA_MeTrfase_Gcd14"/>
</dbReference>
<gene>
    <name evidence="9" type="ORF">CXQ87_001402</name>
</gene>
<evidence type="ECO:0000256" key="1">
    <source>
        <dbReference type="ARBA" id="ARBA00012796"/>
    </source>
</evidence>
<keyword evidence="5" id="KW-0949">S-adenosyl-L-methionine</keyword>
<dbReference type="PANTHER" id="PTHR12133:SF1">
    <property type="entry name" value="TRNA (ADENINE(58)-N(1))-METHYLTRANSFERASE, MITOCHONDRIAL"/>
    <property type="match status" value="1"/>
</dbReference>
<dbReference type="RefSeq" id="XP_025339414.1">
    <property type="nucleotide sequence ID" value="XM_025479941.1"/>
</dbReference>
<reference evidence="9 10" key="1">
    <citation type="submission" date="2017-12" db="EMBL/GenBank/DDBJ databases">
        <title>Genome Sequence of the Amphotericin B-resistant Candida duobushaemulonii strain, B09383.</title>
        <authorList>
            <person name="Chow N.A."/>
            <person name="Gade L."/>
            <person name="Batra D."/>
            <person name="Rowe L.A."/>
            <person name="Loparev V.N."/>
            <person name="Litvintseva A.P."/>
        </authorList>
    </citation>
    <scope>NUCLEOTIDE SEQUENCE [LARGE SCALE GENOMIC DNA]</scope>
    <source>
        <strain evidence="9 10">B09383</strain>
    </source>
</reference>
<dbReference type="InterPro" id="IPR029063">
    <property type="entry name" value="SAM-dependent_MTases_sf"/>
</dbReference>
<accession>A0A2V1ALB7</accession>
<dbReference type="Pfam" id="PF08704">
    <property type="entry name" value="GCD14"/>
    <property type="match status" value="1"/>
</dbReference>
<dbReference type="VEuPathDB" id="FungiDB:CXQ87_001402"/>
<protein>
    <recommendedName>
        <fullName evidence="2">tRNA (adenine(58)-N(1))-methyltransferase catalytic subunit TRM61</fullName>
        <ecNumber evidence="1">2.1.1.220</ecNumber>
    </recommendedName>
    <alternativeName>
        <fullName evidence="7">tRNA(m1A58)-methyltransferase subunit TRM61</fullName>
    </alternativeName>
</protein>
<evidence type="ECO:0000313" key="9">
    <source>
        <dbReference type="EMBL" id="PVH18474.1"/>
    </source>
</evidence>
<dbReference type="EC" id="2.1.1.220" evidence="1"/>
<evidence type="ECO:0000256" key="6">
    <source>
        <dbReference type="ARBA" id="ARBA00022694"/>
    </source>
</evidence>
<dbReference type="GO" id="GO:0031515">
    <property type="term" value="C:tRNA (m1A) methyltransferase complex"/>
    <property type="evidence" value="ECO:0007669"/>
    <property type="project" value="InterPro"/>
</dbReference>
<organism evidence="9 10">
    <name type="scientific">Candidozyma duobushaemuli</name>
    <dbReference type="NCBI Taxonomy" id="1231522"/>
    <lineage>
        <taxon>Eukaryota</taxon>
        <taxon>Fungi</taxon>
        <taxon>Dikarya</taxon>
        <taxon>Ascomycota</taxon>
        <taxon>Saccharomycotina</taxon>
        <taxon>Pichiomycetes</taxon>
        <taxon>Metschnikowiaceae</taxon>
        <taxon>Candidozyma</taxon>
    </lineage>
</organism>
<sequence>MRPTSLLRSLFREGDVAICRPLRNLDHAFLVPLKEDKSVTTHNGSLSHNDIIGKPKRIYLPFTKSRSSKNPAADKFVVTEPTLDEYVSLCRRRAQPIYAMDAAVVAQMGDIDPFGDEQRHFLEAGTGNGSLTLAICHHLHAANALARHFKDPSLRGAILHSVDRNRTHQEMGQHNVEMYKRGRFSGDVEFSIAESPSAYLEKSGITLHGAFLDLPDPQLYLGDLAKALALEGTIVVFCPSITQLLKCKQTLAEERIDLMMVRAVELPPGNGGATREWDLQAKEWIFAARR</sequence>
<evidence type="ECO:0000256" key="3">
    <source>
        <dbReference type="ARBA" id="ARBA00022603"/>
    </source>
</evidence>
<dbReference type="EMBL" id="PKFP01000008">
    <property type="protein sequence ID" value="PVH18474.1"/>
    <property type="molecule type" value="Genomic_DNA"/>
</dbReference>
<evidence type="ECO:0000256" key="4">
    <source>
        <dbReference type="ARBA" id="ARBA00022679"/>
    </source>
</evidence>
<dbReference type="GO" id="GO:0160107">
    <property type="term" value="F:tRNA (adenine(58)-N1)-methyltransferase activity"/>
    <property type="evidence" value="ECO:0007669"/>
    <property type="project" value="UniProtKB-EC"/>
</dbReference>
<evidence type="ECO:0000256" key="2">
    <source>
        <dbReference type="ARBA" id="ARBA00015963"/>
    </source>
</evidence>
<evidence type="ECO:0000256" key="5">
    <source>
        <dbReference type="ARBA" id="ARBA00022691"/>
    </source>
</evidence>
<dbReference type="GO" id="GO:0030488">
    <property type="term" value="P:tRNA methylation"/>
    <property type="evidence" value="ECO:0007669"/>
    <property type="project" value="InterPro"/>
</dbReference>
<dbReference type="AlphaFoldDB" id="A0A2V1ALB7"/>
<evidence type="ECO:0000256" key="7">
    <source>
        <dbReference type="ARBA" id="ARBA00033309"/>
    </source>
</evidence>